<sequence length="68" mass="8063">MITESQLLEGGAPFFQYIENAKFYKKSFNLIEMKTKDFFGTESSKLNILRQSYRLSFNLFLKDLRLNV</sequence>
<gene>
    <name evidence="1" type="ORF">BpHYR1_052914</name>
</gene>
<keyword evidence="2" id="KW-1185">Reference proteome</keyword>
<evidence type="ECO:0000313" key="2">
    <source>
        <dbReference type="Proteomes" id="UP000276133"/>
    </source>
</evidence>
<protein>
    <submittedName>
        <fullName evidence="1">Uncharacterized protein</fullName>
    </submittedName>
</protein>
<organism evidence="1 2">
    <name type="scientific">Brachionus plicatilis</name>
    <name type="common">Marine rotifer</name>
    <name type="synonym">Brachionus muelleri</name>
    <dbReference type="NCBI Taxonomy" id="10195"/>
    <lineage>
        <taxon>Eukaryota</taxon>
        <taxon>Metazoa</taxon>
        <taxon>Spiralia</taxon>
        <taxon>Gnathifera</taxon>
        <taxon>Rotifera</taxon>
        <taxon>Eurotatoria</taxon>
        <taxon>Monogononta</taxon>
        <taxon>Pseudotrocha</taxon>
        <taxon>Ploima</taxon>
        <taxon>Brachionidae</taxon>
        <taxon>Brachionus</taxon>
    </lineage>
</organism>
<reference evidence="1 2" key="1">
    <citation type="journal article" date="2018" name="Sci. Rep.">
        <title>Genomic signatures of local adaptation to the degree of environmental predictability in rotifers.</title>
        <authorList>
            <person name="Franch-Gras L."/>
            <person name="Hahn C."/>
            <person name="Garcia-Roger E.M."/>
            <person name="Carmona M.J."/>
            <person name="Serra M."/>
            <person name="Gomez A."/>
        </authorList>
    </citation>
    <scope>NUCLEOTIDE SEQUENCE [LARGE SCALE GENOMIC DNA]</scope>
    <source>
        <strain evidence="1">HYR1</strain>
    </source>
</reference>
<name>A0A3M7RK27_BRAPC</name>
<evidence type="ECO:0000313" key="1">
    <source>
        <dbReference type="EMBL" id="RNA23750.1"/>
    </source>
</evidence>
<comment type="caution">
    <text evidence="1">The sequence shown here is derived from an EMBL/GenBank/DDBJ whole genome shotgun (WGS) entry which is preliminary data.</text>
</comment>
<accession>A0A3M7RK27</accession>
<proteinExistence type="predicted"/>
<dbReference type="AlphaFoldDB" id="A0A3M7RK27"/>
<dbReference type="EMBL" id="REGN01003224">
    <property type="protein sequence ID" value="RNA23750.1"/>
    <property type="molecule type" value="Genomic_DNA"/>
</dbReference>
<dbReference type="Proteomes" id="UP000276133">
    <property type="component" value="Unassembled WGS sequence"/>
</dbReference>